<reference evidence="2 3" key="1">
    <citation type="submission" date="2018-07" db="EMBL/GenBank/DDBJ databases">
        <title>Complete genome sequence of Flavobacterium arcticum type strain SM1502T.</title>
        <authorList>
            <person name="Li Y."/>
            <person name="Li D.-D."/>
        </authorList>
    </citation>
    <scope>NUCLEOTIDE SEQUENCE [LARGE SCALE GENOMIC DNA]</scope>
    <source>
        <strain evidence="2 3">SM1502</strain>
    </source>
</reference>
<dbReference type="OrthoDB" id="1364038at2"/>
<gene>
    <name evidence="2" type="ORF">DVK85_02140</name>
</gene>
<dbReference type="KEGG" id="fat:DVK85_02140"/>
<evidence type="ECO:0000313" key="2">
    <source>
        <dbReference type="EMBL" id="AXG73090.1"/>
    </source>
</evidence>
<dbReference type="EMBL" id="CP031188">
    <property type="protein sequence ID" value="AXG73090.1"/>
    <property type="molecule type" value="Genomic_DNA"/>
</dbReference>
<evidence type="ECO:0000313" key="3">
    <source>
        <dbReference type="Proteomes" id="UP000253951"/>
    </source>
</evidence>
<protein>
    <submittedName>
        <fullName evidence="2">Uncharacterized protein</fullName>
    </submittedName>
</protein>
<dbReference type="Proteomes" id="UP000253951">
    <property type="component" value="Chromosome"/>
</dbReference>
<sequence length="142" mass="16497">MKTIKNLLLLFTFLMGSGTAFAQYYDPYNGTGAGVDRTIDRQRSAPRTRNKEKLNRKIDIVEETVKQLDKKLKLDDFQKAAITVIYNDNKDEIMGIAEQDIPRDAKIQKGKDVSEKIDKEIFKLLSKEQAEKYQEMIDDRKY</sequence>
<feature type="chain" id="PRO_5016806262" evidence="1">
    <location>
        <begin position="23"/>
        <end position="142"/>
    </location>
</feature>
<keyword evidence="1" id="KW-0732">Signal</keyword>
<dbReference type="AlphaFoldDB" id="A0A345H930"/>
<dbReference type="RefSeq" id="WP_114676853.1">
    <property type="nucleotide sequence ID" value="NZ_CP031188.1"/>
</dbReference>
<keyword evidence="3" id="KW-1185">Reference proteome</keyword>
<evidence type="ECO:0000256" key="1">
    <source>
        <dbReference type="SAM" id="SignalP"/>
    </source>
</evidence>
<proteinExistence type="predicted"/>
<accession>A0A345H930</accession>
<organism evidence="2 3">
    <name type="scientific">Flavobacterium arcticum</name>
    <dbReference type="NCBI Taxonomy" id="1784713"/>
    <lineage>
        <taxon>Bacteria</taxon>
        <taxon>Pseudomonadati</taxon>
        <taxon>Bacteroidota</taxon>
        <taxon>Flavobacteriia</taxon>
        <taxon>Flavobacteriales</taxon>
        <taxon>Flavobacteriaceae</taxon>
        <taxon>Flavobacterium</taxon>
    </lineage>
</organism>
<feature type="signal peptide" evidence="1">
    <location>
        <begin position="1"/>
        <end position="22"/>
    </location>
</feature>
<name>A0A345H930_9FLAO</name>